<dbReference type="SUPFAM" id="SSF55874">
    <property type="entry name" value="ATPase domain of HSP90 chaperone/DNA topoisomerase II/histidine kinase"/>
    <property type="match status" value="1"/>
</dbReference>
<evidence type="ECO:0000256" key="5">
    <source>
        <dbReference type="ARBA" id="ARBA00022777"/>
    </source>
</evidence>
<dbReference type="PRINTS" id="PR00344">
    <property type="entry name" value="BCTRLSENSOR"/>
</dbReference>
<evidence type="ECO:0000256" key="4">
    <source>
        <dbReference type="ARBA" id="ARBA00022679"/>
    </source>
</evidence>
<evidence type="ECO:0000259" key="9">
    <source>
        <dbReference type="PROSITE" id="PS50109"/>
    </source>
</evidence>
<reference evidence="11 12" key="1">
    <citation type="journal article" date="2014" name="Proc. Natl. Acad. Sci. U.S.A.">
        <title>Functional characterization of flavobacteria rhodopsins reveals a unique class of light-driven chloride pump in bacteria.</title>
        <authorList>
            <person name="Yoshizawa S."/>
            <person name="Kumagai Y."/>
            <person name="Kim H."/>
            <person name="Ogura Y."/>
            <person name="Hayashi T."/>
            <person name="Iwasaki W."/>
            <person name="DeLong E.F."/>
            <person name="Kogure K."/>
        </authorList>
    </citation>
    <scope>NUCLEOTIDE SEQUENCE [LARGE SCALE GENOMIC DNA]</scope>
    <source>
        <strain evidence="11 12">S1-08</strain>
    </source>
</reference>
<dbReference type="PROSITE" id="PS50109">
    <property type="entry name" value="HIS_KIN"/>
    <property type="match status" value="1"/>
</dbReference>
<evidence type="ECO:0000313" key="11">
    <source>
        <dbReference type="EMBL" id="BAO55967.1"/>
    </source>
</evidence>
<dbReference type="Gene3D" id="3.40.50.2300">
    <property type="match status" value="1"/>
</dbReference>
<dbReference type="CDD" id="cd00082">
    <property type="entry name" value="HisKA"/>
    <property type="match status" value="1"/>
</dbReference>
<feature type="domain" description="Histidine kinase" evidence="9">
    <location>
        <begin position="385"/>
        <end position="605"/>
    </location>
</feature>
<dbReference type="SUPFAM" id="SSF48452">
    <property type="entry name" value="TPR-like"/>
    <property type="match status" value="1"/>
</dbReference>
<dbReference type="Proteomes" id="UP000031760">
    <property type="component" value="Chromosome"/>
</dbReference>
<dbReference type="InterPro" id="IPR004358">
    <property type="entry name" value="Sig_transdc_His_kin-like_C"/>
</dbReference>
<dbReference type="PROSITE" id="PS50110">
    <property type="entry name" value="RESPONSE_REGULATORY"/>
    <property type="match status" value="1"/>
</dbReference>
<dbReference type="Pfam" id="PF00512">
    <property type="entry name" value="HisKA"/>
    <property type="match status" value="1"/>
</dbReference>
<accession>W8VXI1</accession>
<dbReference type="OrthoDB" id="4457677at2"/>
<dbReference type="CDD" id="cd17546">
    <property type="entry name" value="REC_hyHK_CKI1_RcsC-like"/>
    <property type="match status" value="1"/>
</dbReference>
<sequence length="742" mass="85068">MFKICAVFSFLFLSLIPSSAQETPKTVDPIPEPPFSYAKEEMDSIFRVAEKYYYSGNYEKIIKKVPALVEHANSVNANRAETRLLTILGLSFVKLDDVNSADIMFREALDDALKRQDTFDILSHYINLGNTHFNNDSEKAIDYFLHGTDYLGNIDVSDLALTIIYNDLAELYMTRKEIAKSQYYLDLARPKLYLPSLSSRKNEYLFISYYVQGRLDLLRGDNFKAIESANISLDLLDEGIDIEEKYLIGNYKNLIDAYDLTGQYEKLNEIRKPYDSVRDHRFEKDRIRQAQIARFKFNTDKYQQELKQSQLENELAFQEAQQNRILLWIFSVVSVILIALLGTLLYTRNRRNLLLKNLKIKNGQYLEAKQTSEKLAQKNSKFLSTISHELRTPLYGIIGLSSVFLKNPKLKEFADDFNSLKFSADYLLALVNDVLSINKYESKKGRELKEEHFNIYELATSISQTFQFLNEKNNNRVTLTIRPEVPEVLYGDKTKLSQVIMNLLSNASKFTQDGSIYFTIEHHNSNGELVELLFTVQDTGRGIKEEDQKEIFEEFTQVPTHSYEGGTGLGLPIVNKLLNILGSKLIMESIFGVGTTFSFLLPLGISSTENLETHVDEADVDKLKNKKLLIVDDNKINQLVTQKVLEQYQMLHDTVNNGKEAVDIVEHNDYDYILMDINMPVMNGIKASTIIRDKGITTPILALTAADDLNLEKDIFAHGINSILVKPYQTEQLLHLLLRHLK</sequence>
<dbReference type="SMART" id="SM00448">
    <property type="entry name" value="REC"/>
    <property type="match status" value="1"/>
</dbReference>
<name>W8VXI1_9FLAO</name>
<feature type="transmembrane region" description="Helical" evidence="7">
    <location>
        <begin position="325"/>
        <end position="346"/>
    </location>
</feature>
<dbReference type="Pfam" id="PF00072">
    <property type="entry name" value="Response_reg"/>
    <property type="match status" value="1"/>
</dbReference>
<dbReference type="InterPro" id="IPR005467">
    <property type="entry name" value="His_kinase_dom"/>
</dbReference>
<feature type="signal peptide" evidence="8">
    <location>
        <begin position="1"/>
        <end position="20"/>
    </location>
</feature>
<dbReference type="AlphaFoldDB" id="W8VXI1"/>
<dbReference type="Gene3D" id="1.25.40.10">
    <property type="entry name" value="Tetratricopeptide repeat domain"/>
    <property type="match status" value="1"/>
</dbReference>
<proteinExistence type="predicted"/>
<gene>
    <name evidence="11" type="ORF">NMS_1958</name>
</gene>
<dbReference type="EC" id="2.7.13.3" evidence="2"/>
<evidence type="ECO:0000259" key="10">
    <source>
        <dbReference type="PROSITE" id="PS50110"/>
    </source>
</evidence>
<dbReference type="Gene3D" id="1.10.287.130">
    <property type="match status" value="1"/>
</dbReference>
<dbReference type="PANTHER" id="PTHR43047:SF72">
    <property type="entry name" value="OSMOSENSING HISTIDINE PROTEIN KINASE SLN1"/>
    <property type="match status" value="1"/>
</dbReference>
<dbReference type="InterPro" id="IPR001789">
    <property type="entry name" value="Sig_transdc_resp-reg_receiver"/>
</dbReference>
<dbReference type="PANTHER" id="PTHR43047">
    <property type="entry name" value="TWO-COMPONENT HISTIDINE PROTEIN KINASE"/>
    <property type="match status" value="1"/>
</dbReference>
<keyword evidence="8" id="KW-0732">Signal</keyword>
<dbReference type="SMART" id="SM00387">
    <property type="entry name" value="HATPase_c"/>
    <property type="match status" value="1"/>
</dbReference>
<dbReference type="InterPro" id="IPR036890">
    <property type="entry name" value="HATPase_C_sf"/>
</dbReference>
<keyword evidence="4" id="KW-0808">Transferase</keyword>
<comment type="catalytic activity">
    <reaction evidence="1">
        <text>ATP + protein L-histidine = ADP + protein N-phospho-L-histidine.</text>
        <dbReference type="EC" id="2.7.13.3"/>
    </reaction>
</comment>
<evidence type="ECO:0000256" key="8">
    <source>
        <dbReference type="SAM" id="SignalP"/>
    </source>
</evidence>
<dbReference type="SUPFAM" id="SSF52172">
    <property type="entry name" value="CheY-like"/>
    <property type="match status" value="1"/>
</dbReference>
<dbReference type="InterPro" id="IPR036097">
    <property type="entry name" value="HisK_dim/P_sf"/>
</dbReference>
<evidence type="ECO:0000313" key="12">
    <source>
        <dbReference type="Proteomes" id="UP000031760"/>
    </source>
</evidence>
<dbReference type="Gene3D" id="3.30.565.10">
    <property type="entry name" value="Histidine kinase-like ATPase, C-terminal domain"/>
    <property type="match status" value="1"/>
</dbReference>
<dbReference type="SMART" id="SM00388">
    <property type="entry name" value="HisKA"/>
    <property type="match status" value="1"/>
</dbReference>
<dbReference type="EMBL" id="AP014548">
    <property type="protein sequence ID" value="BAO55967.1"/>
    <property type="molecule type" value="Genomic_DNA"/>
</dbReference>
<dbReference type="InterPro" id="IPR003661">
    <property type="entry name" value="HisK_dim/P_dom"/>
</dbReference>
<evidence type="ECO:0000256" key="6">
    <source>
        <dbReference type="PROSITE-ProRule" id="PRU00169"/>
    </source>
</evidence>
<dbReference type="SUPFAM" id="SSF47384">
    <property type="entry name" value="Homodimeric domain of signal transducing histidine kinase"/>
    <property type="match status" value="1"/>
</dbReference>
<dbReference type="GO" id="GO:0005886">
    <property type="term" value="C:plasma membrane"/>
    <property type="evidence" value="ECO:0007669"/>
    <property type="project" value="TreeGrafter"/>
</dbReference>
<keyword evidence="7" id="KW-0812">Transmembrane</keyword>
<organism evidence="11 12">
    <name type="scientific">Nonlabens marinus S1-08</name>
    <dbReference type="NCBI Taxonomy" id="1454201"/>
    <lineage>
        <taxon>Bacteria</taxon>
        <taxon>Pseudomonadati</taxon>
        <taxon>Bacteroidota</taxon>
        <taxon>Flavobacteriia</taxon>
        <taxon>Flavobacteriales</taxon>
        <taxon>Flavobacteriaceae</taxon>
        <taxon>Nonlabens</taxon>
    </lineage>
</organism>
<keyword evidence="12" id="KW-1185">Reference proteome</keyword>
<feature type="domain" description="Response regulatory" evidence="10">
    <location>
        <begin position="627"/>
        <end position="741"/>
    </location>
</feature>
<evidence type="ECO:0000256" key="2">
    <source>
        <dbReference type="ARBA" id="ARBA00012438"/>
    </source>
</evidence>
<dbReference type="InterPro" id="IPR011006">
    <property type="entry name" value="CheY-like_superfamily"/>
</dbReference>
<dbReference type="InterPro" id="IPR003594">
    <property type="entry name" value="HATPase_dom"/>
</dbReference>
<dbReference type="RefSeq" id="WP_041496478.1">
    <property type="nucleotide sequence ID" value="NZ_AP014548.1"/>
</dbReference>
<feature type="chain" id="PRO_5004916123" description="histidine kinase" evidence="8">
    <location>
        <begin position="21"/>
        <end position="742"/>
    </location>
</feature>
<feature type="modified residue" description="4-aspartylphosphate" evidence="6">
    <location>
        <position position="676"/>
    </location>
</feature>
<keyword evidence="5" id="KW-0418">Kinase</keyword>
<dbReference type="Pfam" id="PF02518">
    <property type="entry name" value="HATPase_c"/>
    <property type="match status" value="1"/>
</dbReference>
<evidence type="ECO:0000256" key="3">
    <source>
        <dbReference type="ARBA" id="ARBA00022553"/>
    </source>
</evidence>
<keyword evidence="3 6" id="KW-0597">Phosphoprotein</keyword>
<dbReference type="GO" id="GO:0000155">
    <property type="term" value="F:phosphorelay sensor kinase activity"/>
    <property type="evidence" value="ECO:0007669"/>
    <property type="project" value="InterPro"/>
</dbReference>
<evidence type="ECO:0000256" key="1">
    <source>
        <dbReference type="ARBA" id="ARBA00000085"/>
    </source>
</evidence>
<dbReference type="GO" id="GO:0009927">
    <property type="term" value="F:histidine phosphotransfer kinase activity"/>
    <property type="evidence" value="ECO:0007669"/>
    <property type="project" value="TreeGrafter"/>
</dbReference>
<dbReference type="KEGG" id="nmf:NMS_1958"/>
<evidence type="ECO:0000256" key="7">
    <source>
        <dbReference type="SAM" id="Phobius"/>
    </source>
</evidence>
<protein>
    <recommendedName>
        <fullName evidence="2">histidine kinase</fullName>
        <ecNumber evidence="2">2.7.13.3</ecNumber>
    </recommendedName>
</protein>
<keyword evidence="7" id="KW-1133">Transmembrane helix</keyword>
<dbReference type="HOGENOM" id="CLU_000445_114_15_10"/>
<dbReference type="STRING" id="1454201.NMS_1958"/>
<keyword evidence="7" id="KW-0472">Membrane</keyword>
<dbReference type="InterPro" id="IPR011990">
    <property type="entry name" value="TPR-like_helical_dom_sf"/>
</dbReference>